<keyword evidence="4" id="KW-1185">Reference proteome</keyword>
<dbReference type="PANTHER" id="PTHR43876">
    <property type="entry name" value="UBIQUINONE BIOSYNTHESIS MONOOXYGENASE COQ6, MITOCHONDRIAL"/>
    <property type="match status" value="1"/>
</dbReference>
<dbReference type="SUPFAM" id="SSF51905">
    <property type="entry name" value="FAD/NAD(P)-binding domain"/>
    <property type="match status" value="1"/>
</dbReference>
<comment type="caution">
    <text evidence="3">The sequence shown here is derived from an EMBL/GenBank/DDBJ whole genome shotgun (WGS) entry which is preliminary data.</text>
</comment>
<dbReference type="AlphaFoldDB" id="A0A9W7FFI0"/>
<proteinExistence type="predicted"/>
<dbReference type="GO" id="GO:0005739">
    <property type="term" value="C:mitochondrion"/>
    <property type="evidence" value="ECO:0007669"/>
    <property type="project" value="TreeGrafter"/>
</dbReference>
<feature type="compositionally biased region" description="Low complexity" evidence="1">
    <location>
        <begin position="220"/>
        <end position="242"/>
    </location>
</feature>
<dbReference type="Gene3D" id="3.50.50.60">
    <property type="entry name" value="FAD/NAD(P)-binding domain"/>
    <property type="match status" value="1"/>
</dbReference>
<dbReference type="Proteomes" id="UP001165082">
    <property type="component" value="Unassembled WGS sequence"/>
</dbReference>
<feature type="region of interest" description="Disordered" evidence="1">
    <location>
        <begin position="216"/>
        <end position="242"/>
    </location>
</feature>
<dbReference type="OrthoDB" id="683240at2759"/>
<evidence type="ECO:0000259" key="2">
    <source>
        <dbReference type="Pfam" id="PF01494"/>
    </source>
</evidence>
<dbReference type="GO" id="GO:0071949">
    <property type="term" value="F:FAD binding"/>
    <property type="evidence" value="ECO:0007669"/>
    <property type="project" value="InterPro"/>
</dbReference>
<dbReference type="InterPro" id="IPR002938">
    <property type="entry name" value="FAD-bd"/>
</dbReference>
<dbReference type="InterPro" id="IPR051205">
    <property type="entry name" value="UbiH/COQ6_monooxygenase"/>
</dbReference>
<evidence type="ECO:0000256" key="1">
    <source>
        <dbReference type="SAM" id="MobiDB-lite"/>
    </source>
</evidence>
<reference evidence="3" key="1">
    <citation type="submission" date="2022-07" db="EMBL/GenBank/DDBJ databases">
        <title>Genome analysis of Parmales, a sister group of diatoms, reveals the evolutionary specialization of diatoms from phago-mixotrophs to photoautotrophs.</title>
        <authorList>
            <person name="Ban H."/>
            <person name="Sato S."/>
            <person name="Yoshikawa S."/>
            <person name="Kazumasa Y."/>
            <person name="Nakamura Y."/>
            <person name="Ichinomiya M."/>
            <person name="Saitoh K."/>
            <person name="Sato N."/>
            <person name="Blanc-Mathieu R."/>
            <person name="Endo H."/>
            <person name="Kuwata A."/>
            <person name="Ogata H."/>
        </authorList>
    </citation>
    <scope>NUCLEOTIDE SEQUENCE</scope>
</reference>
<dbReference type="EMBL" id="BRXZ01000410">
    <property type="protein sequence ID" value="GMI11175.1"/>
    <property type="molecule type" value="Genomic_DNA"/>
</dbReference>
<evidence type="ECO:0000313" key="4">
    <source>
        <dbReference type="Proteomes" id="UP001165082"/>
    </source>
</evidence>
<protein>
    <recommendedName>
        <fullName evidence="2">FAD-binding domain-containing protein</fullName>
    </recommendedName>
</protein>
<dbReference type="InterPro" id="IPR036188">
    <property type="entry name" value="FAD/NAD-bd_sf"/>
</dbReference>
<organism evidence="3 4">
    <name type="scientific">Triparma retinervis</name>
    <dbReference type="NCBI Taxonomy" id="2557542"/>
    <lineage>
        <taxon>Eukaryota</taxon>
        <taxon>Sar</taxon>
        <taxon>Stramenopiles</taxon>
        <taxon>Ochrophyta</taxon>
        <taxon>Bolidophyceae</taxon>
        <taxon>Parmales</taxon>
        <taxon>Triparmaceae</taxon>
        <taxon>Triparma</taxon>
    </lineage>
</organism>
<dbReference type="PANTHER" id="PTHR43876:SF7">
    <property type="entry name" value="UBIQUINONE BIOSYNTHESIS MONOOXYGENASE COQ6, MITOCHONDRIAL"/>
    <property type="match status" value="1"/>
</dbReference>
<gene>
    <name evidence="3" type="ORF">TrRE_jg4801</name>
</gene>
<dbReference type="Pfam" id="PF01494">
    <property type="entry name" value="FAD_binding_3"/>
    <property type="match status" value="1"/>
</dbReference>
<name>A0A9W7FFI0_9STRA</name>
<sequence>MHSHRQGFYDKMQVWDRRNPSFLKWNEEEEGRGLGYVLEDRMINEGLERNMPTNVDIVGMTNVTQIEELGGEGGGKTRVSYKSTQTTSSGSLDVDLVIGADGGNSTVRRLLNIRTTTHAYGQLACCATVRTSDPSYRHGHTTAYQRFLDEGPVAMLPLWDGLYNIVWTMEPETARSTKSDPSGFIGRLQDGIMRGPESAGPPSVLTTITDGLGLVNMNDTSRATSSSSATPPTASTPWQARA</sequence>
<accession>A0A9W7FFI0</accession>
<feature type="domain" description="FAD-binding" evidence="2">
    <location>
        <begin position="75"/>
        <end position="180"/>
    </location>
</feature>
<evidence type="ECO:0000313" key="3">
    <source>
        <dbReference type="EMBL" id="GMI11175.1"/>
    </source>
</evidence>